<feature type="non-terminal residue" evidence="2">
    <location>
        <position position="1"/>
    </location>
</feature>
<feature type="compositionally biased region" description="Basic residues" evidence="1">
    <location>
        <begin position="62"/>
        <end position="95"/>
    </location>
</feature>
<feature type="compositionally biased region" description="Low complexity" evidence="1">
    <location>
        <begin position="38"/>
        <end position="52"/>
    </location>
</feature>
<keyword evidence="2" id="KW-0560">Oxidoreductase</keyword>
<gene>
    <name evidence="2" type="ORF">AVDCRST_MAG47-166</name>
</gene>
<feature type="non-terminal residue" evidence="2">
    <location>
        <position position="259"/>
    </location>
</feature>
<dbReference type="EC" id="1.2.1.38" evidence="2"/>
<dbReference type="GO" id="GO:0003942">
    <property type="term" value="F:N-acetyl-gamma-glutamyl-phosphate reductase activity"/>
    <property type="evidence" value="ECO:0007669"/>
    <property type="project" value="UniProtKB-EC"/>
</dbReference>
<feature type="compositionally biased region" description="Basic and acidic residues" evidence="1">
    <location>
        <begin position="149"/>
        <end position="180"/>
    </location>
</feature>
<reference evidence="2" key="1">
    <citation type="submission" date="2020-02" db="EMBL/GenBank/DDBJ databases">
        <authorList>
            <person name="Meier V. D."/>
        </authorList>
    </citation>
    <scope>NUCLEOTIDE SEQUENCE</scope>
    <source>
        <strain evidence="2">AVDCRST_MAG47</strain>
    </source>
</reference>
<evidence type="ECO:0000256" key="1">
    <source>
        <dbReference type="SAM" id="MobiDB-lite"/>
    </source>
</evidence>
<sequence length="259" mass="29026">EPAQRRRARHRLRRRLPARGQLRLGHVLRRRARGVLALRPARAARTTGTARGSPPDRGARVLSHRVHARPRPGGRRRPRGHRRRRRRRRQRHQRSRQGPQGEPARQRGDGQRQCVRRRRSPPAHARDRPEPQDAGGCPGRRAHQLHAAARADEPRHPGDLLGSDDRRRGGDPDGLREGLCRRAVRAPPSCRVLAADPGGARVQRGAPAGDRRRGSRADGRGGRGGQPGQGHRRGRRAVHEPRPGAARGHRAHHRRDGPM</sequence>
<protein>
    <submittedName>
        <fullName evidence="2">N-acetyl-gamma-glutamyl-phosphate reductase</fullName>
        <ecNumber evidence="2">1.2.1.38</ecNumber>
    </submittedName>
</protein>
<feature type="compositionally biased region" description="Basic residues" evidence="1">
    <location>
        <begin position="247"/>
        <end position="259"/>
    </location>
</feature>
<organism evidence="2">
    <name type="scientific">uncultured Nocardioidaceae bacterium</name>
    <dbReference type="NCBI Taxonomy" id="253824"/>
    <lineage>
        <taxon>Bacteria</taxon>
        <taxon>Bacillati</taxon>
        <taxon>Actinomycetota</taxon>
        <taxon>Actinomycetes</taxon>
        <taxon>Propionibacteriales</taxon>
        <taxon>Nocardioidaceae</taxon>
        <taxon>environmental samples</taxon>
    </lineage>
</organism>
<dbReference type="EMBL" id="CADCUK010000012">
    <property type="protein sequence ID" value="CAA9360793.1"/>
    <property type="molecule type" value="Genomic_DNA"/>
</dbReference>
<dbReference type="AlphaFoldDB" id="A0A6J4MKN5"/>
<name>A0A6J4MKN5_9ACTN</name>
<proteinExistence type="predicted"/>
<feature type="region of interest" description="Disordered" evidence="1">
    <location>
        <begin position="38"/>
        <end position="259"/>
    </location>
</feature>
<accession>A0A6J4MKN5</accession>
<evidence type="ECO:0000313" key="2">
    <source>
        <dbReference type="EMBL" id="CAA9360793.1"/>
    </source>
</evidence>
<feature type="compositionally biased region" description="Basic and acidic residues" evidence="1">
    <location>
        <begin position="209"/>
        <end position="221"/>
    </location>
</feature>